<accession>A0A5B7H946</accession>
<dbReference type="EMBL" id="VSRR010028230">
    <property type="protein sequence ID" value="MPC68690.1"/>
    <property type="molecule type" value="Genomic_DNA"/>
</dbReference>
<evidence type="ECO:0000256" key="1">
    <source>
        <dbReference type="SAM" id="MobiDB-lite"/>
    </source>
</evidence>
<evidence type="ECO:0000313" key="2">
    <source>
        <dbReference type="EMBL" id="MPC68690.1"/>
    </source>
</evidence>
<evidence type="ECO:0000313" key="3">
    <source>
        <dbReference type="Proteomes" id="UP000324222"/>
    </source>
</evidence>
<sequence length="149" mass="16834">MNKPRLRYPHCKDSTSNHIKSIQTPHHPHPTTHNPFSSPYTRHIFVDDEQCQVYVIHTAKTIQQTSSLQTPQPSTPNHAQSTLISIHPTLSTTLHYLPAFPYLHTKPTSVTHSSHNSTQQHTAASFNKTSQSHEPHSLTTCLCPLKYNS</sequence>
<gene>
    <name evidence="2" type="ORF">E2C01_062894</name>
</gene>
<feature type="compositionally biased region" description="Polar residues" evidence="1">
    <location>
        <begin position="108"/>
        <end position="130"/>
    </location>
</feature>
<keyword evidence="3" id="KW-1185">Reference proteome</keyword>
<dbReference type="AlphaFoldDB" id="A0A5B7H946"/>
<organism evidence="2 3">
    <name type="scientific">Portunus trituberculatus</name>
    <name type="common">Swimming crab</name>
    <name type="synonym">Neptunus trituberculatus</name>
    <dbReference type="NCBI Taxonomy" id="210409"/>
    <lineage>
        <taxon>Eukaryota</taxon>
        <taxon>Metazoa</taxon>
        <taxon>Ecdysozoa</taxon>
        <taxon>Arthropoda</taxon>
        <taxon>Crustacea</taxon>
        <taxon>Multicrustacea</taxon>
        <taxon>Malacostraca</taxon>
        <taxon>Eumalacostraca</taxon>
        <taxon>Eucarida</taxon>
        <taxon>Decapoda</taxon>
        <taxon>Pleocyemata</taxon>
        <taxon>Brachyura</taxon>
        <taxon>Eubrachyura</taxon>
        <taxon>Portunoidea</taxon>
        <taxon>Portunidae</taxon>
        <taxon>Portuninae</taxon>
        <taxon>Portunus</taxon>
    </lineage>
</organism>
<proteinExistence type="predicted"/>
<protein>
    <submittedName>
        <fullName evidence="2">Uncharacterized protein</fullName>
    </submittedName>
</protein>
<comment type="caution">
    <text evidence="2">The sequence shown here is derived from an EMBL/GenBank/DDBJ whole genome shotgun (WGS) entry which is preliminary data.</text>
</comment>
<reference evidence="2 3" key="1">
    <citation type="submission" date="2019-05" db="EMBL/GenBank/DDBJ databases">
        <title>Another draft genome of Portunus trituberculatus and its Hox gene families provides insights of decapod evolution.</title>
        <authorList>
            <person name="Jeong J.-H."/>
            <person name="Song I."/>
            <person name="Kim S."/>
            <person name="Choi T."/>
            <person name="Kim D."/>
            <person name="Ryu S."/>
            <person name="Kim W."/>
        </authorList>
    </citation>
    <scope>NUCLEOTIDE SEQUENCE [LARGE SCALE GENOMIC DNA]</scope>
    <source>
        <tissue evidence="2">Muscle</tissue>
    </source>
</reference>
<dbReference type="Proteomes" id="UP000324222">
    <property type="component" value="Unassembled WGS sequence"/>
</dbReference>
<name>A0A5B7H946_PORTR</name>
<feature type="region of interest" description="Disordered" evidence="1">
    <location>
        <begin position="108"/>
        <end position="137"/>
    </location>
</feature>
<feature type="region of interest" description="Disordered" evidence="1">
    <location>
        <begin position="1"/>
        <end position="36"/>
    </location>
</feature>